<dbReference type="GeneID" id="78125510"/>
<dbReference type="CDD" id="cd17574">
    <property type="entry name" value="REC_OmpR"/>
    <property type="match status" value="1"/>
</dbReference>
<evidence type="ECO:0000256" key="4">
    <source>
        <dbReference type="ARBA" id="ARBA00023125"/>
    </source>
</evidence>
<dbReference type="FunFam" id="3.40.50.2300:FF:000001">
    <property type="entry name" value="DNA-binding response regulator PhoB"/>
    <property type="match status" value="1"/>
</dbReference>
<keyword evidence="2" id="KW-0902">Two-component regulatory system</keyword>
<dbReference type="STRING" id="576131.SAMN05444486_103567"/>
<protein>
    <submittedName>
        <fullName evidence="10">Two-component system, OmpR family, response regulator</fullName>
    </submittedName>
</protein>
<dbReference type="InterPro" id="IPR039420">
    <property type="entry name" value="WalR-like"/>
</dbReference>
<evidence type="ECO:0000259" key="8">
    <source>
        <dbReference type="PROSITE" id="PS50110"/>
    </source>
</evidence>
<dbReference type="Gene3D" id="6.10.250.690">
    <property type="match status" value="1"/>
</dbReference>
<dbReference type="GO" id="GO:0032993">
    <property type="term" value="C:protein-DNA complex"/>
    <property type="evidence" value="ECO:0007669"/>
    <property type="project" value="TreeGrafter"/>
</dbReference>
<dbReference type="RefSeq" id="WP_089893191.1">
    <property type="nucleotide sequence ID" value="NZ_CALJFH010000001.1"/>
</dbReference>
<keyword evidence="1 6" id="KW-0597">Phosphoprotein</keyword>
<dbReference type="Gene3D" id="3.40.50.2300">
    <property type="match status" value="1"/>
</dbReference>
<dbReference type="GO" id="GO:0000156">
    <property type="term" value="F:phosphorelay response regulator activity"/>
    <property type="evidence" value="ECO:0007669"/>
    <property type="project" value="TreeGrafter"/>
</dbReference>
<dbReference type="SMART" id="SM00448">
    <property type="entry name" value="REC"/>
    <property type="match status" value="1"/>
</dbReference>
<dbReference type="PANTHER" id="PTHR48111">
    <property type="entry name" value="REGULATOR OF RPOS"/>
    <property type="match status" value="1"/>
</dbReference>
<evidence type="ECO:0000256" key="7">
    <source>
        <dbReference type="PROSITE-ProRule" id="PRU01091"/>
    </source>
</evidence>
<dbReference type="PANTHER" id="PTHR48111:SF59">
    <property type="entry name" value="TRANSCRIPTIONAL REGULATORY PROTEIN BAER"/>
    <property type="match status" value="1"/>
</dbReference>
<keyword evidence="5" id="KW-0804">Transcription</keyword>
<evidence type="ECO:0000256" key="5">
    <source>
        <dbReference type="ARBA" id="ARBA00023163"/>
    </source>
</evidence>
<dbReference type="GO" id="GO:0000976">
    <property type="term" value="F:transcription cis-regulatory region binding"/>
    <property type="evidence" value="ECO:0007669"/>
    <property type="project" value="TreeGrafter"/>
</dbReference>
<dbReference type="SUPFAM" id="SSF46894">
    <property type="entry name" value="C-terminal effector domain of the bipartite response regulators"/>
    <property type="match status" value="1"/>
</dbReference>
<accession>A0A1H3MEN7</accession>
<dbReference type="InterPro" id="IPR001789">
    <property type="entry name" value="Sig_transdc_resp-reg_receiver"/>
</dbReference>
<proteinExistence type="predicted"/>
<dbReference type="GO" id="GO:0006355">
    <property type="term" value="P:regulation of DNA-templated transcription"/>
    <property type="evidence" value="ECO:0007669"/>
    <property type="project" value="InterPro"/>
</dbReference>
<dbReference type="SMART" id="SM00862">
    <property type="entry name" value="Trans_reg_C"/>
    <property type="match status" value="1"/>
</dbReference>
<reference evidence="10 11" key="1">
    <citation type="submission" date="2016-10" db="EMBL/GenBank/DDBJ databases">
        <authorList>
            <person name="de Groot N.N."/>
        </authorList>
    </citation>
    <scope>NUCLEOTIDE SEQUENCE [LARGE SCALE GENOMIC DNA]</scope>
    <source>
        <strain evidence="10 11">DSM 24677</strain>
    </source>
</reference>
<dbReference type="InterPro" id="IPR011006">
    <property type="entry name" value="CheY-like_superfamily"/>
</dbReference>
<keyword evidence="3" id="KW-0805">Transcription regulation</keyword>
<evidence type="ECO:0000256" key="3">
    <source>
        <dbReference type="ARBA" id="ARBA00023015"/>
    </source>
</evidence>
<evidence type="ECO:0000313" key="11">
    <source>
        <dbReference type="Proteomes" id="UP000199026"/>
    </source>
</evidence>
<evidence type="ECO:0000259" key="9">
    <source>
        <dbReference type="PROSITE" id="PS51755"/>
    </source>
</evidence>
<dbReference type="PROSITE" id="PS50110">
    <property type="entry name" value="RESPONSE_REGULATORY"/>
    <property type="match status" value="1"/>
</dbReference>
<dbReference type="InterPro" id="IPR036388">
    <property type="entry name" value="WH-like_DNA-bd_sf"/>
</dbReference>
<dbReference type="EMBL" id="FNPR01000003">
    <property type="protein sequence ID" value="SDY75171.1"/>
    <property type="molecule type" value="Genomic_DNA"/>
</dbReference>
<feature type="DNA-binding region" description="OmpR/PhoB-type" evidence="7">
    <location>
        <begin position="126"/>
        <end position="224"/>
    </location>
</feature>
<name>A0A1H3MEN7_9RHOB</name>
<dbReference type="PROSITE" id="PS51755">
    <property type="entry name" value="OMPR_PHOB"/>
    <property type="match status" value="1"/>
</dbReference>
<dbReference type="SUPFAM" id="SSF52172">
    <property type="entry name" value="CheY-like"/>
    <property type="match status" value="1"/>
</dbReference>
<dbReference type="GO" id="GO:0005829">
    <property type="term" value="C:cytosol"/>
    <property type="evidence" value="ECO:0007669"/>
    <property type="project" value="TreeGrafter"/>
</dbReference>
<dbReference type="InterPro" id="IPR001867">
    <property type="entry name" value="OmpR/PhoB-type_DNA-bd"/>
</dbReference>
<organism evidence="10 11">
    <name type="scientific">Lentibacter algarum</name>
    <dbReference type="NCBI Taxonomy" id="576131"/>
    <lineage>
        <taxon>Bacteria</taxon>
        <taxon>Pseudomonadati</taxon>
        <taxon>Pseudomonadota</taxon>
        <taxon>Alphaproteobacteria</taxon>
        <taxon>Rhodobacterales</taxon>
        <taxon>Roseobacteraceae</taxon>
        <taxon>Lentibacter</taxon>
    </lineage>
</organism>
<keyword evidence="11" id="KW-1185">Reference proteome</keyword>
<dbReference type="Gene3D" id="1.10.10.10">
    <property type="entry name" value="Winged helix-like DNA-binding domain superfamily/Winged helix DNA-binding domain"/>
    <property type="match status" value="1"/>
</dbReference>
<feature type="modified residue" description="4-aspartylphosphate" evidence="6">
    <location>
        <position position="52"/>
    </location>
</feature>
<evidence type="ECO:0000256" key="2">
    <source>
        <dbReference type="ARBA" id="ARBA00023012"/>
    </source>
</evidence>
<feature type="domain" description="Response regulatory" evidence="8">
    <location>
        <begin position="3"/>
        <end position="116"/>
    </location>
</feature>
<dbReference type="OrthoDB" id="9802426at2"/>
<gene>
    <name evidence="10" type="ORF">SAMN05444486_103567</name>
</gene>
<dbReference type="Proteomes" id="UP000199026">
    <property type="component" value="Unassembled WGS sequence"/>
</dbReference>
<evidence type="ECO:0000256" key="6">
    <source>
        <dbReference type="PROSITE-ProRule" id="PRU00169"/>
    </source>
</evidence>
<evidence type="ECO:0000313" key="10">
    <source>
        <dbReference type="EMBL" id="SDY75171.1"/>
    </source>
</evidence>
<dbReference type="Pfam" id="PF00486">
    <property type="entry name" value="Trans_reg_C"/>
    <property type="match status" value="1"/>
</dbReference>
<sequence length="228" mass="24903">MANILIIDDDPQIRDVLRITLKQAGHVVREAGDGAEGLAKALNGQDDLIILDIGLPAMDGIELCRRLRAEKETPVLFLTARDDEIDKIIGLEIGGDDYVTKPFSPRELTARLRAVLKRSQGNNSAHGPLTRGALQVDAAKHLCRFQAQDISLTQREMALLSFLMTRPDNVYSRVQISDAVYGPTIHVSDRTVDSHLRNLRSKLAEHGASDAIETVHGVGVRMGPCLGA</sequence>
<dbReference type="Pfam" id="PF00072">
    <property type="entry name" value="Response_reg"/>
    <property type="match status" value="1"/>
</dbReference>
<evidence type="ECO:0000256" key="1">
    <source>
        <dbReference type="ARBA" id="ARBA00022553"/>
    </source>
</evidence>
<feature type="domain" description="OmpR/PhoB-type" evidence="9">
    <location>
        <begin position="126"/>
        <end position="224"/>
    </location>
</feature>
<dbReference type="InterPro" id="IPR016032">
    <property type="entry name" value="Sig_transdc_resp-reg_C-effctor"/>
</dbReference>
<dbReference type="AlphaFoldDB" id="A0A1H3MEN7"/>
<keyword evidence="4 7" id="KW-0238">DNA-binding</keyword>
<dbReference type="CDD" id="cd00383">
    <property type="entry name" value="trans_reg_C"/>
    <property type="match status" value="1"/>
</dbReference>